<reference evidence="2 3" key="1">
    <citation type="submission" date="2017-06" db="EMBL/GenBank/DDBJ databases">
        <title>Genome Sequencing of the methanotroph Methylovulum psychrotolerants str. HV10-M2 isolated from a high-altitude environment.</title>
        <authorList>
            <person name="Mateos-Rivera A."/>
        </authorList>
    </citation>
    <scope>NUCLEOTIDE SEQUENCE [LARGE SCALE GENOMIC DNA]</scope>
    <source>
        <strain evidence="2 3">HV10_M2</strain>
    </source>
</reference>
<evidence type="ECO:0000313" key="3">
    <source>
        <dbReference type="Proteomes" id="UP000197019"/>
    </source>
</evidence>
<feature type="domain" description="Transposase IS66 central" evidence="1">
    <location>
        <begin position="1"/>
        <end position="52"/>
    </location>
</feature>
<dbReference type="KEGG" id="mpsy:CEK71_19800"/>
<keyword evidence="3" id="KW-1185">Reference proteome</keyword>
<organism evidence="2 3">
    <name type="scientific">Methylovulum psychrotolerans</name>
    <dbReference type="NCBI Taxonomy" id="1704499"/>
    <lineage>
        <taxon>Bacteria</taxon>
        <taxon>Pseudomonadati</taxon>
        <taxon>Pseudomonadota</taxon>
        <taxon>Gammaproteobacteria</taxon>
        <taxon>Methylococcales</taxon>
        <taxon>Methylococcaceae</taxon>
        <taxon>Methylovulum</taxon>
    </lineage>
</organism>
<dbReference type="EMBL" id="CP022129">
    <property type="protein sequence ID" value="ASF48127.1"/>
    <property type="molecule type" value="Genomic_DNA"/>
</dbReference>
<name>A0A1Z4C3K7_9GAMM</name>
<dbReference type="InterPro" id="IPR004291">
    <property type="entry name" value="Transposase_IS66_central"/>
</dbReference>
<dbReference type="AlphaFoldDB" id="A0A1Z4C3K7"/>
<evidence type="ECO:0000259" key="1">
    <source>
        <dbReference type="Pfam" id="PF03050"/>
    </source>
</evidence>
<dbReference type="OrthoDB" id="9800877at2"/>
<accession>A0A1Z4C3K7</accession>
<protein>
    <recommendedName>
        <fullName evidence="1">Transposase IS66 central domain-containing protein</fullName>
    </recommendedName>
</protein>
<sequence length="120" mass="13182">MIVFDYQKGRGGEHTRQFLGAWKGHLMVDGYAGYKALFTDTGACTELACFVPMRGESSSTCTKPTNTLRGTRAPWHGKYYNASVCFMPSKPKAKPWALRHANNCGRKKASPNCVPSMTGS</sequence>
<evidence type="ECO:0000313" key="2">
    <source>
        <dbReference type="EMBL" id="ASF48127.1"/>
    </source>
</evidence>
<dbReference type="Pfam" id="PF03050">
    <property type="entry name" value="DDE_Tnp_IS66"/>
    <property type="match status" value="1"/>
</dbReference>
<proteinExistence type="predicted"/>
<gene>
    <name evidence="2" type="ORF">CEK71_19800</name>
</gene>
<dbReference type="Proteomes" id="UP000197019">
    <property type="component" value="Chromosome"/>
</dbReference>